<proteinExistence type="predicted"/>
<accession>A0A4R2RCP4</accession>
<protein>
    <recommendedName>
        <fullName evidence="3">Homeodomain-like domain-containing protein</fullName>
    </recommendedName>
</protein>
<dbReference type="EMBL" id="SLXT01000045">
    <property type="protein sequence ID" value="TCP59899.1"/>
    <property type="molecule type" value="Genomic_DNA"/>
</dbReference>
<gene>
    <name evidence="1" type="ORF">EDD73_14510</name>
</gene>
<name>A0A4R2RCP4_9FIRM</name>
<evidence type="ECO:0000313" key="1">
    <source>
        <dbReference type="EMBL" id="TCP59899.1"/>
    </source>
</evidence>
<evidence type="ECO:0000313" key="2">
    <source>
        <dbReference type="Proteomes" id="UP000294813"/>
    </source>
</evidence>
<organism evidence="1 2">
    <name type="scientific">Heliophilum fasciatum</name>
    <dbReference type="NCBI Taxonomy" id="35700"/>
    <lineage>
        <taxon>Bacteria</taxon>
        <taxon>Bacillati</taxon>
        <taxon>Bacillota</taxon>
        <taxon>Clostridia</taxon>
        <taxon>Eubacteriales</taxon>
        <taxon>Heliobacteriaceae</taxon>
        <taxon>Heliophilum</taxon>
    </lineage>
</organism>
<keyword evidence="2" id="KW-1185">Reference proteome</keyword>
<reference evidence="1 2" key="1">
    <citation type="submission" date="2019-03" db="EMBL/GenBank/DDBJ databases">
        <title>Genomic Encyclopedia of Type Strains, Phase IV (KMG-IV): sequencing the most valuable type-strain genomes for metagenomic binning, comparative biology and taxonomic classification.</title>
        <authorList>
            <person name="Goeker M."/>
        </authorList>
    </citation>
    <scope>NUCLEOTIDE SEQUENCE [LARGE SCALE GENOMIC DNA]</scope>
    <source>
        <strain evidence="1 2">DSM 11170</strain>
    </source>
</reference>
<sequence length="56" mass="6722">MLQMPQQQYIKFLREQEGCTIREITERVGVNWRTAKKYADCDDWNLSIKKKRPYGG</sequence>
<dbReference type="Proteomes" id="UP000294813">
    <property type="component" value="Unassembled WGS sequence"/>
</dbReference>
<comment type="caution">
    <text evidence="1">The sequence shown here is derived from an EMBL/GenBank/DDBJ whole genome shotgun (WGS) entry which is preliminary data.</text>
</comment>
<dbReference type="AlphaFoldDB" id="A0A4R2RCP4"/>
<evidence type="ECO:0008006" key="3">
    <source>
        <dbReference type="Google" id="ProtNLM"/>
    </source>
</evidence>